<proteinExistence type="predicted"/>
<sequence length="312" mass="35019">MILALLYVLVVNVLPVQPTCLSVLDGKSCEIIQHAGYMLSREIKMGNIFLNNILLISMENNLKLIESLIPPLKIQLTNIKINNPGITPIEMPTEAIEKNLVKYLVHSALAENKKFLELIVKAASTLVNDYKTSKHLMEYPGIQMTYSGFSLLKSESNNLHDIIKHALPELQSLMTSVDTGLKTSAKTLIDIFIQSIKSLLQDKLQISYEQIESDMLVFSNQSNQLLVKSMLSRGENILQEAVKYIEEIDSQVELLKEDPTKLKLALEPARSLVIEILASTQKTDAYDFIGIKIQIAMNILKTCFSEIKKSLT</sequence>
<evidence type="ECO:0000313" key="3">
    <source>
        <dbReference type="RefSeq" id="XP_065646514.1"/>
    </source>
</evidence>
<gene>
    <name evidence="3" type="primary">LOC100207136</name>
</gene>
<keyword evidence="1" id="KW-0732">Signal</keyword>
<evidence type="ECO:0000256" key="1">
    <source>
        <dbReference type="SAM" id="SignalP"/>
    </source>
</evidence>
<reference evidence="2" key="1">
    <citation type="submission" date="2025-05" db="UniProtKB">
        <authorList>
            <consortium name="RefSeq"/>
        </authorList>
    </citation>
    <scope>NUCLEOTIDE SEQUENCE [LARGE SCALE GENOMIC DNA]</scope>
</reference>
<organism evidence="2 3">
    <name type="scientific">Hydra vulgaris</name>
    <name type="common">Hydra</name>
    <name type="synonym">Hydra attenuata</name>
    <dbReference type="NCBI Taxonomy" id="6087"/>
    <lineage>
        <taxon>Eukaryota</taxon>
        <taxon>Metazoa</taxon>
        <taxon>Cnidaria</taxon>
        <taxon>Hydrozoa</taxon>
        <taxon>Hydroidolina</taxon>
        <taxon>Anthoathecata</taxon>
        <taxon>Aplanulata</taxon>
        <taxon>Hydridae</taxon>
        <taxon>Hydra</taxon>
    </lineage>
</organism>
<name>A0ABM4BC46_HYDVU</name>
<reference evidence="3" key="2">
    <citation type="submission" date="2025-08" db="UniProtKB">
        <authorList>
            <consortium name="RefSeq"/>
        </authorList>
    </citation>
    <scope>IDENTIFICATION</scope>
</reference>
<feature type="signal peptide" evidence="1">
    <location>
        <begin position="1"/>
        <end position="18"/>
    </location>
</feature>
<dbReference type="GeneID" id="100207136"/>
<dbReference type="Proteomes" id="UP001652625">
    <property type="component" value="Chromosome 02"/>
</dbReference>
<accession>A0ABM4BC46</accession>
<evidence type="ECO:0000313" key="2">
    <source>
        <dbReference type="Proteomes" id="UP001652625"/>
    </source>
</evidence>
<protein>
    <submittedName>
        <fullName evidence="3">Uncharacterized protein LOC100207136</fullName>
    </submittedName>
</protein>
<keyword evidence="2" id="KW-1185">Reference proteome</keyword>
<feature type="chain" id="PRO_5047278230" evidence="1">
    <location>
        <begin position="19"/>
        <end position="312"/>
    </location>
</feature>
<dbReference type="RefSeq" id="XP_065646514.1">
    <property type="nucleotide sequence ID" value="XM_065790442.1"/>
</dbReference>